<dbReference type="SMART" id="SM00091">
    <property type="entry name" value="PAS"/>
    <property type="match status" value="1"/>
</dbReference>
<dbReference type="FunFam" id="3.30.70.270:FF:000001">
    <property type="entry name" value="Diguanylate cyclase domain protein"/>
    <property type="match status" value="1"/>
</dbReference>
<dbReference type="InterPro" id="IPR000160">
    <property type="entry name" value="GGDEF_dom"/>
</dbReference>
<dbReference type="AlphaFoldDB" id="A0A0F8X4L5"/>
<dbReference type="Pfam" id="PF00990">
    <property type="entry name" value="GGDEF"/>
    <property type="match status" value="1"/>
</dbReference>
<dbReference type="InterPro" id="IPR000014">
    <property type="entry name" value="PAS"/>
</dbReference>
<dbReference type="InterPro" id="IPR013767">
    <property type="entry name" value="PAS_fold"/>
</dbReference>
<dbReference type="PANTHER" id="PTHR44757:SF2">
    <property type="entry name" value="BIOFILM ARCHITECTURE MAINTENANCE PROTEIN MBAA"/>
    <property type="match status" value="1"/>
</dbReference>
<dbReference type="NCBIfam" id="TIGR00229">
    <property type="entry name" value="sensory_box"/>
    <property type="match status" value="1"/>
</dbReference>
<evidence type="ECO:0000259" key="1">
    <source>
        <dbReference type="PROSITE" id="PS50112"/>
    </source>
</evidence>
<dbReference type="GO" id="GO:0006355">
    <property type="term" value="P:regulation of DNA-templated transcription"/>
    <property type="evidence" value="ECO:0007669"/>
    <property type="project" value="InterPro"/>
</dbReference>
<dbReference type="CDD" id="cd00130">
    <property type="entry name" value="PAS"/>
    <property type="match status" value="1"/>
</dbReference>
<dbReference type="InterPro" id="IPR000700">
    <property type="entry name" value="PAS-assoc_C"/>
</dbReference>
<feature type="domain" description="PAS" evidence="1">
    <location>
        <begin position="1"/>
        <end position="71"/>
    </location>
</feature>
<dbReference type="PROSITE" id="PS50113">
    <property type="entry name" value="PAC"/>
    <property type="match status" value="1"/>
</dbReference>
<dbReference type="InterPro" id="IPR052155">
    <property type="entry name" value="Biofilm_reg_signaling"/>
</dbReference>
<feature type="non-terminal residue" evidence="4">
    <location>
        <position position="1"/>
    </location>
</feature>
<evidence type="ECO:0000259" key="2">
    <source>
        <dbReference type="PROSITE" id="PS50113"/>
    </source>
</evidence>
<dbReference type="PROSITE" id="PS50112">
    <property type="entry name" value="PAS"/>
    <property type="match status" value="1"/>
</dbReference>
<reference evidence="4" key="1">
    <citation type="journal article" date="2015" name="Nature">
        <title>Complex archaea that bridge the gap between prokaryotes and eukaryotes.</title>
        <authorList>
            <person name="Spang A."/>
            <person name="Saw J.H."/>
            <person name="Jorgensen S.L."/>
            <person name="Zaremba-Niedzwiedzka K."/>
            <person name="Martijn J."/>
            <person name="Lind A.E."/>
            <person name="van Eijk R."/>
            <person name="Schleper C."/>
            <person name="Guy L."/>
            <person name="Ettema T.J."/>
        </authorList>
    </citation>
    <scope>NUCLEOTIDE SEQUENCE</scope>
</reference>
<dbReference type="NCBIfam" id="TIGR00254">
    <property type="entry name" value="GGDEF"/>
    <property type="match status" value="1"/>
</dbReference>
<feature type="domain" description="GGDEF" evidence="3">
    <location>
        <begin position="159"/>
        <end position="292"/>
    </location>
</feature>
<gene>
    <name evidence="4" type="ORF">LCGC14_2988550</name>
</gene>
<protein>
    <recommendedName>
        <fullName evidence="5">GGDEF domain-containing protein</fullName>
    </recommendedName>
</protein>
<organism evidence="4">
    <name type="scientific">marine sediment metagenome</name>
    <dbReference type="NCBI Taxonomy" id="412755"/>
    <lineage>
        <taxon>unclassified sequences</taxon>
        <taxon>metagenomes</taxon>
        <taxon>ecological metagenomes</taxon>
    </lineage>
</organism>
<dbReference type="Pfam" id="PF00989">
    <property type="entry name" value="PAS"/>
    <property type="match status" value="1"/>
</dbReference>
<evidence type="ECO:0000259" key="3">
    <source>
        <dbReference type="PROSITE" id="PS50887"/>
    </source>
</evidence>
<dbReference type="InterPro" id="IPR043128">
    <property type="entry name" value="Rev_trsase/Diguanyl_cyclase"/>
</dbReference>
<accession>A0A0F8X4L5</accession>
<dbReference type="EMBL" id="LAZR01061229">
    <property type="protein sequence ID" value="KKK64007.1"/>
    <property type="molecule type" value="Genomic_DNA"/>
</dbReference>
<evidence type="ECO:0000313" key="4">
    <source>
        <dbReference type="EMBL" id="KKK64007.1"/>
    </source>
</evidence>
<feature type="domain" description="PAC" evidence="2">
    <location>
        <begin position="75"/>
        <end position="127"/>
    </location>
</feature>
<dbReference type="PANTHER" id="PTHR44757">
    <property type="entry name" value="DIGUANYLATE CYCLASE DGCP"/>
    <property type="match status" value="1"/>
</dbReference>
<dbReference type="InterPro" id="IPR029787">
    <property type="entry name" value="Nucleotide_cyclase"/>
</dbReference>
<comment type="caution">
    <text evidence="4">The sequence shown here is derived from an EMBL/GenBank/DDBJ whole genome shotgun (WGS) entry which is preliminary data.</text>
</comment>
<dbReference type="CDD" id="cd01949">
    <property type="entry name" value="GGDEF"/>
    <property type="match status" value="1"/>
</dbReference>
<dbReference type="SMART" id="SM00267">
    <property type="entry name" value="GGDEF"/>
    <property type="match status" value="1"/>
</dbReference>
<evidence type="ECO:0008006" key="5">
    <source>
        <dbReference type="Google" id="ProtNLM"/>
    </source>
</evidence>
<dbReference type="Gene3D" id="3.30.450.20">
    <property type="entry name" value="PAS domain"/>
    <property type="match status" value="1"/>
</dbReference>
<proteinExistence type="predicted"/>
<dbReference type="InterPro" id="IPR035965">
    <property type="entry name" value="PAS-like_dom_sf"/>
</dbReference>
<dbReference type="Gene3D" id="3.30.70.270">
    <property type="match status" value="1"/>
</dbReference>
<dbReference type="SUPFAM" id="SSF55785">
    <property type="entry name" value="PYP-like sensor domain (PAS domain)"/>
    <property type="match status" value="1"/>
</dbReference>
<dbReference type="PROSITE" id="PS50887">
    <property type="entry name" value="GGDEF"/>
    <property type="match status" value="1"/>
</dbReference>
<dbReference type="SUPFAM" id="SSF55073">
    <property type="entry name" value="Nucleotide cyclase"/>
    <property type="match status" value="1"/>
</dbReference>
<name>A0A0F8X4L5_9ZZZZ</name>
<sequence>AEGRFRGAFDSAPIGMALVTSDSRLSQVNRSLCEFTGYPEQELLSSTLHKITHPDDHDIEPEELSALLDGGLRMHQVERRFLGADGQVVWGLLGVSRIDGSGDPSASLIVQIEDITERKRAEERLMYLADHDALTGLYNRGRWELELSRQIAYADRYGNGIAVLLLDLDSLKDVNDTLGHKAGDELLEKVARVLDSRLRKTDLVGRLGGDEFAVLLPHAGPARARSVGETLLAAVRGLARSEEEDSTHATVSIGVAHGDDLDATGLDLLARADLGLYEAKAAGGDRIAVYERGRTAVGG</sequence>